<dbReference type="InterPro" id="IPR035940">
    <property type="entry name" value="CAP_sf"/>
</dbReference>
<name>A0ABN9XW89_9DINO</name>
<evidence type="ECO:0000256" key="1">
    <source>
        <dbReference type="SAM" id="Phobius"/>
    </source>
</evidence>
<proteinExistence type="predicted"/>
<protein>
    <recommendedName>
        <fullName evidence="2">SCP domain-containing protein</fullName>
    </recommendedName>
</protein>
<dbReference type="InterPro" id="IPR014044">
    <property type="entry name" value="CAP_dom"/>
</dbReference>
<organism evidence="3 4">
    <name type="scientific">Prorocentrum cordatum</name>
    <dbReference type="NCBI Taxonomy" id="2364126"/>
    <lineage>
        <taxon>Eukaryota</taxon>
        <taxon>Sar</taxon>
        <taxon>Alveolata</taxon>
        <taxon>Dinophyceae</taxon>
        <taxon>Prorocentrales</taxon>
        <taxon>Prorocentraceae</taxon>
        <taxon>Prorocentrum</taxon>
    </lineage>
</organism>
<keyword evidence="1" id="KW-0812">Transmembrane</keyword>
<feature type="transmembrane region" description="Helical" evidence="1">
    <location>
        <begin position="46"/>
        <end position="64"/>
    </location>
</feature>
<feature type="domain" description="SCP" evidence="2">
    <location>
        <begin position="105"/>
        <end position="215"/>
    </location>
</feature>
<keyword evidence="1" id="KW-0472">Membrane</keyword>
<keyword evidence="1" id="KW-1133">Transmembrane helix</keyword>
<gene>
    <name evidence="3" type="ORF">PCOR1329_LOCUS80380</name>
</gene>
<accession>A0ABN9XW89</accession>
<dbReference type="PANTHER" id="PTHR31157:SF1">
    <property type="entry name" value="SCP DOMAIN-CONTAINING PROTEIN"/>
    <property type="match status" value="1"/>
</dbReference>
<dbReference type="CDD" id="cd05379">
    <property type="entry name" value="CAP_bacterial"/>
    <property type="match status" value="1"/>
</dbReference>
<evidence type="ECO:0000313" key="4">
    <source>
        <dbReference type="Proteomes" id="UP001189429"/>
    </source>
</evidence>
<dbReference type="SUPFAM" id="SSF55797">
    <property type="entry name" value="PR-1-like"/>
    <property type="match status" value="1"/>
</dbReference>
<dbReference type="Gene3D" id="3.40.33.10">
    <property type="entry name" value="CAP"/>
    <property type="match status" value="1"/>
</dbReference>
<evidence type="ECO:0000313" key="3">
    <source>
        <dbReference type="EMBL" id="CAK0904311.1"/>
    </source>
</evidence>
<dbReference type="EMBL" id="CAUYUJ010021386">
    <property type="protein sequence ID" value="CAK0904311.1"/>
    <property type="molecule type" value="Genomic_DNA"/>
</dbReference>
<dbReference type="Pfam" id="PF00188">
    <property type="entry name" value="CAP"/>
    <property type="match status" value="1"/>
</dbReference>
<comment type="caution">
    <text evidence="3">The sequence shown here is derived from an EMBL/GenBank/DDBJ whole genome shotgun (WGS) entry which is preliminary data.</text>
</comment>
<dbReference type="PANTHER" id="PTHR31157">
    <property type="entry name" value="SCP DOMAIN-CONTAINING PROTEIN"/>
    <property type="match status" value="1"/>
</dbReference>
<dbReference type="Proteomes" id="UP001189429">
    <property type="component" value="Unassembled WGS sequence"/>
</dbReference>
<sequence>MATRGGQDEQLLAGPDAALGAAPGAPGLESGGAEGEPRTWRLRARAVFAALVACAVLAAVAPVGPGAAVRALAHQARAAVQQVGPGALGSAVSLAASAEEYTEMLDAVNTERMKHGLSSLCYNDKLNKAAQAHSDAMRSSGKLSHCCGDSDGSSVDARVSQEGYNWRGTEVFENIAKDTRSLSSVMGSWLADSEAQANILKGGISHFGFAKSGDYWTQVFASPRGPEACIRAGGGADGHGGQCRDFVPAGESFWHDSDGHCYHCDWYAVGNRCKEHGHAYEKFGHTANTACCACGGGGGGCVDLVPDGMDVWYDSDGEHYHCDWYGAEGGTDWTGERLNRCTAYGDHSANGGLTASQACCVCGGGYTPAEGSPPAPAPPPPSGLDCGHHCENSGDCAPALFC</sequence>
<reference evidence="3" key="1">
    <citation type="submission" date="2023-10" db="EMBL/GenBank/DDBJ databases">
        <authorList>
            <person name="Chen Y."/>
            <person name="Shah S."/>
            <person name="Dougan E. K."/>
            <person name="Thang M."/>
            <person name="Chan C."/>
        </authorList>
    </citation>
    <scope>NUCLEOTIDE SEQUENCE [LARGE SCALE GENOMIC DNA]</scope>
</reference>
<keyword evidence="4" id="KW-1185">Reference proteome</keyword>
<evidence type="ECO:0000259" key="2">
    <source>
        <dbReference type="Pfam" id="PF00188"/>
    </source>
</evidence>